<evidence type="ECO:0000256" key="2">
    <source>
        <dbReference type="SAM" id="Phobius"/>
    </source>
</evidence>
<gene>
    <name evidence="4" type="ORF">PHYBLDRAFT_70359</name>
</gene>
<dbReference type="EMBL" id="KV441026">
    <property type="protein sequence ID" value="OAD67004.1"/>
    <property type="molecule type" value="Genomic_DNA"/>
</dbReference>
<proteinExistence type="predicted"/>
<dbReference type="InParanoid" id="A0A162N957"/>
<feature type="compositionally biased region" description="Polar residues" evidence="1">
    <location>
        <begin position="162"/>
        <end position="178"/>
    </location>
</feature>
<dbReference type="AlphaFoldDB" id="A0A162N957"/>
<keyword evidence="3" id="KW-0732">Signal</keyword>
<organism evidence="4 5">
    <name type="scientific">Phycomyces blakesleeanus (strain ATCC 8743b / DSM 1359 / FGSC 10004 / NBRC 33097 / NRRL 1555)</name>
    <dbReference type="NCBI Taxonomy" id="763407"/>
    <lineage>
        <taxon>Eukaryota</taxon>
        <taxon>Fungi</taxon>
        <taxon>Fungi incertae sedis</taxon>
        <taxon>Mucoromycota</taxon>
        <taxon>Mucoromycotina</taxon>
        <taxon>Mucoromycetes</taxon>
        <taxon>Mucorales</taxon>
        <taxon>Phycomycetaceae</taxon>
        <taxon>Phycomyces</taxon>
    </lineage>
</organism>
<evidence type="ECO:0000256" key="3">
    <source>
        <dbReference type="SAM" id="SignalP"/>
    </source>
</evidence>
<evidence type="ECO:0000313" key="4">
    <source>
        <dbReference type="EMBL" id="OAD67004.1"/>
    </source>
</evidence>
<dbReference type="VEuPathDB" id="FungiDB:PHYBLDRAFT_70359"/>
<sequence>MKTIIVLFNILALSALNCCAQTSLAAPSRVNHTIQSNSTRNNSSSQTFLTVPTAQTSSTAIGTPINSLPISSNRPVASIDTISAPPIPNENNTNVSQSVNNFSTRTSIVLGITLGSITLVFLLLGGAFLFLLLKRRRRAKEYAIKRARELDYDGSLPWSQASMSTNSRSDLTRSSNNHDPLDHLDAASQNEKYTKISLIDPSHPSFVYAIRQAEAISSDPTSPI</sequence>
<evidence type="ECO:0000256" key="1">
    <source>
        <dbReference type="SAM" id="MobiDB-lite"/>
    </source>
</evidence>
<protein>
    <recommendedName>
        <fullName evidence="6">Mid2 domain-containing protein</fullName>
    </recommendedName>
</protein>
<evidence type="ECO:0008006" key="6">
    <source>
        <dbReference type="Google" id="ProtNLM"/>
    </source>
</evidence>
<dbReference type="OrthoDB" id="10644540at2759"/>
<evidence type="ECO:0000313" key="5">
    <source>
        <dbReference type="Proteomes" id="UP000077315"/>
    </source>
</evidence>
<dbReference type="GeneID" id="29003171"/>
<feature type="signal peptide" evidence="3">
    <location>
        <begin position="1"/>
        <end position="25"/>
    </location>
</feature>
<reference evidence="5" key="1">
    <citation type="submission" date="2015-06" db="EMBL/GenBank/DDBJ databases">
        <title>Expansion of signal transduction pathways in fungi by whole-genome duplication.</title>
        <authorList>
            <consortium name="DOE Joint Genome Institute"/>
            <person name="Corrochano L.M."/>
            <person name="Kuo A."/>
            <person name="Marcet-Houben M."/>
            <person name="Polaino S."/>
            <person name="Salamov A."/>
            <person name="Villalobos J.M."/>
            <person name="Alvarez M.I."/>
            <person name="Avalos J."/>
            <person name="Benito E.P."/>
            <person name="Benoit I."/>
            <person name="Burger G."/>
            <person name="Camino L.P."/>
            <person name="Canovas D."/>
            <person name="Cerda-Olmedo E."/>
            <person name="Cheng J.-F."/>
            <person name="Dominguez A."/>
            <person name="Elias M."/>
            <person name="Eslava A.P."/>
            <person name="Glaser F."/>
            <person name="Grimwood J."/>
            <person name="Gutierrez G."/>
            <person name="Heitman J."/>
            <person name="Henrissat B."/>
            <person name="Iturriaga E.A."/>
            <person name="Lang B.F."/>
            <person name="Lavin J.L."/>
            <person name="Lee S."/>
            <person name="Li W."/>
            <person name="Lindquist E."/>
            <person name="Lopez-Garcia S."/>
            <person name="Luque E.M."/>
            <person name="Marcos A.T."/>
            <person name="Martin J."/>
            <person name="McCluskey K."/>
            <person name="Medina H.R."/>
            <person name="Miralles-Duran A."/>
            <person name="Miyazaki A."/>
            <person name="Munoz-Torres E."/>
            <person name="Oguiza J.A."/>
            <person name="Ohm R."/>
            <person name="Olmedo M."/>
            <person name="Orejas M."/>
            <person name="Ortiz-Castellanos L."/>
            <person name="Pisabarro A.G."/>
            <person name="Rodriguez-Romero J."/>
            <person name="Ruiz-Herrera J."/>
            <person name="Ruiz-Vazquez R."/>
            <person name="Sanz C."/>
            <person name="Schackwitz W."/>
            <person name="Schmutz J."/>
            <person name="Shahriari M."/>
            <person name="Shelest E."/>
            <person name="Silva-Franco F."/>
            <person name="Soanes D."/>
            <person name="Syed K."/>
            <person name="Tagua V.G."/>
            <person name="Talbot N.J."/>
            <person name="Thon M."/>
            <person name="De vries R.P."/>
            <person name="Wiebenga A."/>
            <person name="Yadav J.S."/>
            <person name="Braun E.L."/>
            <person name="Baker S."/>
            <person name="Garre V."/>
            <person name="Horwitz B."/>
            <person name="Torres-Martinez S."/>
            <person name="Idnurm A."/>
            <person name="Herrera-Estrella A."/>
            <person name="Gabaldon T."/>
            <person name="Grigoriev I.V."/>
        </authorList>
    </citation>
    <scope>NUCLEOTIDE SEQUENCE [LARGE SCALE GENOMIC DNA]</scope>
    <source>
        <strain evidence="5">NRRL 1555(-)</strain>
    </source>
</reference>
<keyword evidence="2" id="KW-1133">Transmembrane helix</keyword>
<name>A0A162N957_PHYB8</name>
<keyword evidence="2" id="KW-0472">Membrane</keyword>
<keyword evidence="5" id="KW-1185">Reference proteome</keyword>
<keyword evidence="2" id="KW-0812">Transmembrane</keyword>
<feature type="chain" id="PRO_5007837723" description="Mid2 domain-containing protein" evidence="3">
    <location>
        <begin position="26"/>
        <end position="224"/>
    </location>
</feature>
<feature type="region of interest" description="Disordered" evidence="1">
    <location>
        <begin position="162"/>
        <end position="184"/>
    </location>
</feature>
<feature type="transmembrane region" description="Helical" evidence="2">
    <location>
        <begin position="108"/>
        <end position="133"/>
    </location>
</feature>
<accession>A0A162N957</accession>
<dbReference type="Proteomes" id="UP000077315">
    <property type="component" value="Unassembled WGS sequence"/>
</dbReference>
<dbReference type="RefSeq" id="XP_018285044.1">
    <property type="nucleotide sequence ID" value="XM_018442265.1"/>
</dbReference>